<dbReference type="AlphaFoldDB" id="A0AAU6U7Q4"/>
<proteinExistence type="predicted"/>
<organism evidence="1">
    <name type="scientific">bacterium 19CA06SA08-2</name>
    <dbReference type="NCBI Taxonomy" id="2920658"/>
    <lineage>
        <taxon>Bacteria</taxon>
    </lineage>
</organism>
<reference evidence="1" key="1">
    <citation type="submission" date="2022-03" db="EMBL/GenBank/DDBJ databases">
        <title>Sea Food Isolates.</title>
        <authorList>
            <person name="Li c."/>
        </authorList>
    </citation>
    <scope>NUCLEOTIDE SEQUENCE</scope>
    <source>
        <strain evidence="1">19CA06SA08-2</strain>
    </source>
</reference>
<name>A0AAU6U7Q4_UNCXX</name>
<dbReference type="EMBL" id="CP095353">
    <property type="protein sequence ID" value="XAG70147.1"/>
    <property type="molecule type" value="Genomic_DNA"/>
</dbReference>
<accession>A0AAU6U7Q4</accession>
<gene>
    <name evidence="1" type="ORF">MRM75_03895</name>
</gene>
<protein>
    <submittedName>
        <fullName evidence="1">Uncharacterized protein</fullName>
    </submittedName>
</protein>
<evidence type="ECO:0000313" key="1">
    <source>
        <dbReference type="EMBL" id="XAG70147.1"/>
    </source>
</evidence>
<sequence length="112" mass="12547">MRLPNPYTLEETLEKLRHGLTAASNEDALTLLEKAVAKAHDDEGYAKQFEEALLRGSTIEIRECLSCFGDYFERSRDVPPYYPHHDAVNGIDCALYAILFDAAHPDAALAHQ</sequence>